<comment type="caution">
    <text evidence="1">The sequence shown here is derived from an EMBL/GenBank/DDBJ whole genome shotgun (WGS) entry which is preliminary data.</text>
</comment>
<dbReference type="EMBL" id="QZEY01000016">
    <property type="protein sequence ID" value="RJL24117.1"/>
    <property type="molecule type" value="Genomic_DNA"/>
</dbReference>
<keyword evidence="2" id="KW-1185">Reference proteome</keyword>
<dbReference type="Proteomes" id="UP000265768">
    <property type="component" value="Unassembled WGS sequence"/>
</dbReference>
<evidence type="ECO:0000313" key="1">
    <source>
        <dbReference type="EMBL" id="RJL24117.1"/>
    </source>
</evidence>
<reference evidence="1 2" key="1">
    <citation type="submission" date="2018-09" db="EMBL/GenBank/DDBJ databases">
        <title>YIM 75507 draft genome.</title>
        <authorList>
            <person name="Tang S."/>
            <person name="Feng Y."/>
        </authorList>
    </citation>
    <scope>NUCLEOTIDE SEQUENCE [LARGE SCALE GENOMIC DNA]</scope>
    <source>
        <strain evidence="1 2">YIM 75507</strain>
    </source>
</reference>
<evidence type="ECO:0000313" key="2">
    <source>
        <dbReference type="Proteomes" id="UP000265768"/>
    </source>
</evidence>
<gene>
    <name evidence="1" type="ORF">D5H75_30140</name>
</gene>
<sequence>MAAMAAGISWLLVQPAAADRFCAGSEAVPAPVAGVGHVIDPAKMGLGKSAPRLSGLGGPLTGVAGGSLNPLAAASTLDARRLAKVCGDVNANDLTKLRRVGHTWGTAHLARDAGTASAVVDGHSVPSQLRSLAPILPALPVN</sequence>
<proteinExistence type="predicted"/>
<organism evidence="1 2">
    <name type="scientific">Bailinhaonella thermotolerans</name>
    <dbReference type="NCBI Taxonomy" id="1070861"/>
    <lineage>
        <taxon>Bacteria</taxon>
        <taxon>Bacillati</taxon>
        <taxon>Actinomycetota</taxon>
        <taxon>Actinomycetes</taxon>
        <taxon>Streptosporangiales</taxon>
        <taxon>Streptosporangiaceae</taxon>
        <taxon>Bailinhaonella</taxon>
    </lineage>
</organism>
<accession>A0A3A4ABB9</accession>
<name>A0A3A4ABB9_9ACTN</name>
<dbReference type="AlphaFoldDB" id="A0A3A4ABB9"/>
<protein>
    <submittedName>
        <fullName evidence="1">Uncharacterized protein</fullName>
    </submittedName>
</protein>